<dbReference type="HAMAP" id="MF_00169">
    <property type="entry name" value="AroQ"/>
    <property type="match status" value="1"/>
</dbReference>
<evidence type="ECO:0000256" key="5">
    <source>
        <dbReference type="ARBA" id="ARBA00012060"/>
    </source>
</evidence>
<comment type="similarity">
    <text evidence="3 8">Belongs to the type-II 3-dehydroquinase family.</text>
</comment>
<dbReference type="AlphaFoldDB" id="A0A0C7R5U8"/>
<dbReference type="Gene3D" id="3.40.50.9100">
    <property type="entry name" value="Dehydroquinase, class II"/>
    <property type="match status" value="1"/>
</dbReference>
<dbReference type="UniPathway" id="UPA00053">
    <property type="reaction ID" value="UER00086"/>
</dbReference>
<sequence length="145" mass="16397">MVIKILIINGPNLNMLGKREPDIYGEDTLENLECMIKNEFKDSIEFEFFQSNHEGYIIDKIHEANENFDGIVINPGAFTHYSYAIADAIKSIKTKVVEVHISNIHKREEFRQKSVTASSCIGQISGFGFYSYILGVSAVLNCEVE</sequence>
<dbReference type="RefSeq" id="WP_055342746.1">
    <property type="nucleotide sequence ID" value="NZ_CDNI01000021.1"/>
</dbReference>
<evidence type="ECO:0000256" key="3">
    <source>
        <dbReference type="ARBA" id="ARBA00011037"/>
    </source>
</evidence>
<feature type="binding site" evidence="8 10">
    <location>
        <position position="80"/>
    </location>
    <ligand>
        <name>substrate</name>
    </ligand>
</feature>
<dbReference type="InterPro" id="IPR001874">
    <property type="entry name" value="DHquinase_II"/>
</dbReference>
<keyword evidence="7 8" id="KW-0456">Lyase</keyword>
<dbReference type="GO" id="GO:0008652">
    <property type="term" value="P:amino acid biosynthetic process"/>
    <property type="evidence" value="ECO:0007669"/>
    <property type="project" value="UniProtKB-KW"/>
</dbReference>
<evidence type="ECO:0000256" key="8">
    <source>
        <dbReference type="HAMAP-Rule" id="MF_00169"/>
    </source>
</evidence>
<organism evidence="12 13">
    <name type="scientific">Paraclostridium sordellii</name>
    <name type="common">Clostridium sordellii</name>
    <dbReference type="NCBI Taxonomy" id="1505"/>
    <lineage>
        <taxon>Bacteria</taxon>
        <taxon>Bacillati</taxon>
        <taxon>Bacillota</taxon>
        <taxon>Clostridia</taxon>
        <taxon>Peptostreptococcales</taxon>
        <taxon>Peptostreptococcaceae</taxon>
        <taxon>Paraclostridium</taxon>
    </lineage>
</organism>
<evidence type="ECO:0000256" key="10">
    <source>
        <dbReference type="PIRSR" id="PIRSR001399-2"/>
    </source>
</evidence>
<evidence type="ECO:0000256" key="4">
    <source>
        <dbReference type="ARBA" id="ARBA00011193"/>
    </source>
</evidence>
<feature type="binding site" evidence="8 10">
    <location>
        <position position="111"/>
    </location>
    <ligand>
        <name>substrate</name>
    </ligand>
</feature>
<dbReference type="GO" id="GO:0003855">
    <property type="term" value="F:3-dehydroquinate dehydratase activity"/>
    <property type="evidence" value="ECO:0007669"/>
    <property type="project" value="UniProtKB-UniRule"/>
</dbReference>
<feature type="binding site" evidence="8 10">
    <location>
        <position position="87"/>
    </location>
    <ligand>
        <name>substrate</name>
    </ligand>
</feature>
<dbReference type="SUPFAM" id="SSF52304">
    <property type="entry name" value="Type II 3-dehydroquinate dehydratase"/>
    <property type="match status" value="1"/>
</dbReference>
<keyword evidence="6 8" id="KW-0057">Aromatic amino acid biosynthesis</keyword>
<feature type="site" description="Transition state stabilizer" evidence="8 11">
    <location>
        <position position="19"/>
    </location>
</feature>
<evidence type="ECO:0000256" key="7">
    <source>
        <dbReference type="ARBA" id="ARBA00023239"/>
    </source>
</evidence>
<dbReference type="PIRSF" id="PIRSF001399">
    <property type="entry name" value="DHquinase_II"/>
    <property type="match status" value="1"/>
</dbReference>
<dbReference type="PANTHER" id="PTHR21272:SF3">
    <property type="entry name" value="CATABOLIC 3-DEHYDROQUINASE"/>
    <property type="match status" value="1"/>
</dbReference>
<dbReference type="NCBIfam" id="NF003806">
    <property type="entry name" value="PRK05395.1-3"/>
    <property type="match status" value="1"/>
</dbReference>
<dbReference type="CDD" id="cd00466">
    <property type="entry name" value="DHQase_II"/>
    <property type="match status" value="1"/>
</dbReference>
<comment type="catalytic activity">
    <reaction evidence="1 8">
        <text>3-dehydroquinate = 3-dehydroshikimate + H2O</text>
        <dbReference type="Rhea" id="RHEA:21096"/>
        <dbReference type="ChEBI" id="CHEBI:15377"/>
        <dbReference type="ChEBI" id="CHEBI:16630"/>
        <dbReference type="ChEBI" id="CHEBI:32364"/>
        <dbReference type="EC" id="4.2.1.10"/>
    </reaction>
</comment>
<keyword evidence="8" id="KW-0028">Amino-acid biosynthesis</keyword>
<evidence type="ECO:0000256" key="6">
    <source>
        <dbReference type="ARBA" id="ARBA00023141"/>
    </source>
</evidence>
<dbReference type="GO" id="GO:0019631">
    <property type="term" value="P:quinate catabolic process"/>
    <property type="evidence" value="ECO:0007669"/>
    <property type="project" value="TreeGrafter"/>
</dbReference>
<dbReference type="InterPro" id="IPR036441">
    <property type="entry name" value="DHquinase_II_sf"/>
</dbReference>
<gene>
    <name evidence="8 12" type="primary">aroQ</name>
    <name evidence="12" type="ORF">R28058_23511</name>
</gene>
<accession>A0A0C7R5U8</accession>
<dbReference type="Pfam" id="PF01220">
    <property type="entry name" value="DHquinase_II"/>
    <property type="match status" value="1"/>
</dbReference>
<dbReference type="PROSITE" id="PS01029">
    <property type="entry name" value="DEHYDROQUINASE_II"/>
    <property type="match status" value="1"/>
</dbReference>
<comment type="function">
    <text evidence="8">Catalyzes a trans-dehydration via an enolate intermediate.</text>
</comment>
<name>A0A0C7R5U8_PARSO</name>
<comment type="pathway">
    <text evidence="2 8">Metabolic intermediate biosynthesis; chorismate biosynthesis; chorismate from D-erythrose 4-phosphate and phosphoenolpyruvate: step 3/7.</text>
</comment>
<evidence type="ECO:0000313" key="13">
    <source>
        <dbReference type="Proteomes" id="UP000049127"/>
    </source>
</evidence>
<reference evidence="12 13" key="1">
    <citation type="submission" date="2015-01" db="EMBL/GenBank/DDBJ databases">
        <authorList>
            <person name="Aslett A.Martin."/>
            <person name="De Silva Nishadi"/>
        </authorList>
    </citation>
    <scope>NUCLEOTIDE SEQUENCE [LARGE SCALE GENOMIC DNA]</scope>
    <source>
        <strain evidence="12 13">R28058</strain>
    </source>
</reference>
<feature type="active site" description="Proton donor" evidence="8 9">
    <location>
        <position position="100"/>
    </location>
</feature>
<dbReference type="Proteomes" id="UP000049127">
    <property type="component" value="Unassembled WGS sequence"/>
</dbReference>
<dbReference type="PANTHER" id="PTHR21272">
    <property type="entry name" value="CATABOLIC 3-DEHYDROQUINASE"/>
    <property type="match status" value="1"/>
</dbReference>
<feature type="active site" description="Proton acceptor" evidence="8 9">
    <location>
        <position position="24"/>
    </location>
</feature>
<evidence type="ECO:0000256" key="9">
    <source>
        <dbReference type="PIRSR" id="PIRSR001399-1"/>
    </source>
</evidence>
<evidence type="ECO:0000256" key="1">
    <source>
        <dbReference type="ARBA" id="ARBA00001864"/>
    </source>
</evidence>
<dbReference type="EC" id="4.2.1.10" evidence="5 8"/>
<feature type="binding site" evidence="8 10">
    <location>
        <begin position="101"/>
        <end position="102"/>
    </location>
    <ligand>
        <name>substrate</name>
    </ligand>
</feature>
<evidence type="ECO:0000256" key="11">
    <source>
        <dbReference type="PIRSR" id="PIRSR001399-3"/>
    </source>
</evidence>
<comment type="subunit">
    <text evidence="4 8">Homododecamer.</text>
</comment>
<evidence type="ECO:0000313" key="12">
    <source>
        <dbReference type="EMBL" id="CEQ04633.1"/>
    </source>
</evidence>
<dbReference type="GO" id="GO:0009073">
    <property type="term" value="P:aromatic amino acid family biosynthetic process"/>
    <property type="evidence" value="ECO:0007669"/>
    <property type="project" value="UniProtKB-KW"/>
</dbReference>
<dbReference type="NCBIfam" id="TIGR01088">
    <property type="entry name" value="aroQ"/>
    <property type="match status" value="1"/>
</dbReference>
<dbReference type="NCBIfam" id="NF003805">
    <property type="entry name" value="PRK05395.1-2"/>
    <property type="match status" value="1"/>
</dbReference>
<dbReference type="InterPro" id="IPR018509">
    <property type="entry name" value="DHquinase_II_CS"/>
</dbReference>
<dbReference type="NCBIfam" id="NF003807">
    <property type="entry name" value="PRK05395.1-4"/>
    <property type="match status" value="1"/>
</dbReference>
<feature type="binding site" evidence="8 10">
    <location>
        <position position="74"/>
    </location>
    <ligand>
        <name>substrate</name>
    </ligand>
</feature>
<evidence type="ECO:0000256" key="2">
    <source>
        <dbReference type="ARBA" id="ARBA00004902"/>
    </source>
</evidence>
<proteinExistence type="inferred from homology"/>
<protein>
    <recommendedName>
        <fullName evidence="5 8">3-dehydroquinate dehydratase</fullName>
        <shortName evidence="8">3-dehydroquinase</shortName>
        <ecNumber evidence="5 8">4.2.1.10</ecNumber>
    </recommendedName>
    <alternativeName>
        <fullName evidence="8">Type II DHQase</fullName>
    </alternativeName>
</protein>
<dbReference type="EMBL" id="CEKZ01000014">
    <property type="protein sequence ID" value="CEQ04633.1"/>
    <property type="molecule type" value="Genomic_DNA"/>
</dbReference>
<dbReference type="GO" id="GO:0009423">
    <property type="term" value="P:chorismate biosynthetic process"/>
    <property type="evidence" value="ECO:0007669"/>
    <property type="project" value="UniProtKB-UniRule"/>
</dbReference>